<keyword evidence="1" id="KW-0472">Membrane</keyword>
<keyword evidence="1" id="KW-0812">Transmembrane</keyword>
<evidence type="ECO:0000256" key="1">
    <source>
        <dbReference type="SAM" id="Phobius"/>
    </source>
</evidence>
<keyword evidence="1" id="KW-1133">Transmembrane helix</keyword>
<name>Q642X2_CLYTO</name>
<sequence length="52" mass="6344">MPHLSPLSWMLAPLMFFFILSMLHSSMWWQTQPSFKKVKTQSLKSLFKIWNW</sequence>
<dbReference type="EMBL" id="AY741661">
    <property type="protein sequence ID" value="AAU20736.1"/>
    <property type="molecule type" value="Genomic_DNA"/>
</dbReference>
<proteinExistence type="predicted"/>
<dbReference type="CTD" id="4509"/>
<keyword evidence="2" id="KW-0496">Mitochondrion</keyword>
<dbReference type="GeneID" id="3077401"/>
<organism evidence="2">
    <name type="scientific">Clymenella torquata</name>
    <name type="common">Bamboo worm</name>
    <name type="synonym">Clymene torquatus</name>
    <dbReference type="NCBI Taxonomy" id="292503"/>
    <lineage>
        <taxon>Eukaryota</taxon>
        <taxon>Metazoa</taxon>
        <taxon>Spiralia</taxon>
        <taxon>Lophotrochozoa</taxon>
        <taxon>Annelida</taxon>
        <taxon>Polychaeta</taxon>
        <taxon>Sedentaria</taxon>
        <taxon>Scolecida</taxon>
        <taxon>Maldanidae</taxon>
        <taxon>Clymenella</taxon>
    </lineage>
</organism>
<dbReference type="AlphaFoldDB" id="Q642X2"/>
<geneLocation type="mitochondrion" evidence="2"/>
<reference evidence="2" key="1">
    <citation type="journal article" date="2005" name="Mol. Biol. Evol.">
        <title>Mitochondrial genomes of Clymenella torquata (Maldanidae) and Riftia pachyptila (Siboglinidae): evidence for conserved gene order in annelida.</title>
        <authorList>
            <person name="Jennings R.M."/>
            <person name="Halanych K.M."/>
        </authorList>
    </citation>
    <scope>NUCLEOTIDE SEQUENCE</scope>
</reference>
<evidence type="ECO:0000313" key="2">
    <source>
        <dbReference type="EMBL" id="AAU20736.1"/>
    </source>
</evidence>
<protein>
    <submittedName>
        <fullName evidence="2">ATPase F0 subunit 8</fullName>
    </submittedName>
</protein>
<accession>Q642X2</accession>
<feature type="transmembrane region" description="Helical" evidence="1">
    <location>
        <begin position="6"/>
        <end position="29"/>
    </location>
</feature>
<dbReference type="RefSeq" id="YP_089674.1">
    <property type="nucleotide sequence ID" value="NC_006321.1"/>
</dbReference>
<gene>
    <name evidence="2" type="primary">atp8</name>
</gene>